<gene>
    <name evidence="5" type="ORF">R1sor_003470</name>
</gene>
<dbReference type="GO" id="GO:0005576">
    <property type="term" value="C:extracellular region"/>
    <property type="evidence" value="ECO:0007669"/>
    <property type="project" value="UniProtKB-SubCell"/>
</dbReference>
<accession>A0ABD3H2H9</accession>
<evidence type="ECO:0000256" key="2">
    <source>
        <dbReference type="ARBA" id="ARBA00022525"/>
    </source>
</evidence>
<dbReference type="PANTHER" id="PTHR31279:SF79">
    <property type="entry name" value="PROTEIN EXORDIUM-LIKE 2"/>
    <property type="match status" value="1"/>
</dbReference>
<reference evidence="5 6" key="1">
    <citation type="submission" date="2024-09" db="EMBL/GenBank/DDBJ databases">
        <title>Chromosome-scale assembly of Riccia sorocarpa.</title>
        <authorList>
            <person name="Paukszto L."/>
        </authorList>
    </citation>
    <scope>NUCLEOTIDE SEQUENCE [LARGE SCALE GENOMIC DNA]</scope>
    <source>
        <strain evidence="5">LP-2024</strain>
        <tissue evidence="5">Aerial parts of the thallus</tissue>
    </source>
</reference>
<keyword evidence="3" id="KW-0732">Signal</keyword>
<dbReference type="Pfam" id="PF04674">
    <property type="entry name" value="Phi_1"/>
    <property type="match status" value="1"/>
</dbReference>
<organism evidence="5 6">
    <name type="scientific">Riccia sorocarpa</name>
    <dbReference type="NCBI Taxonomy" id="122646"/>
    <lineage>
        <taxon>Eukaryota</taxon>
        <taxon>Viridiplantae</taxon>
        <taxon>Streptophyta</taxon>
        <taxon>Embryophyta</taxon>
        <taxon>Marchantiophyta</taxon>
        <taxon>Marchantiopsida</taxon>
        <taxon>Marchantiidae</taxon>
        <taxon>Marchantiales</taxon>
        <taxon>Ricciaceae</taxon>
        <taxon>Riccia</taxon>
    </lineage>
</organism>
<keyword evidence="2" id="KW-0964">Secreted</keyword>
<dbReference type="AlphaFoldDB" id="A0ABD3H2H9"/>
<comment type="caution">
    <text evidence="5">The sequence shown here is derived from an EMBL/GenBank/DDBJ whole genome shotgun (WGS) entry which is preliminary data.</text>
</comment>
<keyword evidence="6" id="KW-1185">Reference proteome</keyword>
<dbReference type="EMBL" id="JBJQOH010000006">
    <property type="protein sequence ID" value="KAL3685448.1"/>
    <property type="molecule type" value="Genomic_DNA"/>
</dbReference>
<evidence type="ECO:0000313" key="5">
    <source>
        <dbReference type="EMBL" id="KAL3685448.1"/>
    </source>
</evidence>
<dbReference type="PANTHER" id="PTHR31279">
    <property type="entry name" value="PROTEIN EXORDIUM-LIKE 5"/>
    <property type="match status" value="1"/>
</dbReference>
<evidence type="ECO:0000256" key="1">
    <source>
        <dbReference type="ARBA" id="ARBA00004613"/>
    </source>
</evidence>
<evidence type="ECO:0000313" key="6">
    <source>
        <dbReference type="Proteomes" id="UP001633002"/>
    </source>
</evidence>
<protein>
    <submittedName>
        <fullName evidence="5">Uncharacterized protein</fullName>
    </submittedName>
</protein>
<dbReference type="Proteomes" id="UP001633002">
    <property type="component" value="Unassembled WGS sequence"/>
</dbReference>
<evidence type="ECO:0000256" key="4">
    <source>
        <dbReference type="ARBA" id="ARBA00023591"/>
    </source>
</evidence>
<evidence type="ECO:0000256" key="3">
    <source>
        <dbReference type="ARBA" id="ARBA00022729"/>
    </source>
</evidence>
<comment type="similarity">
    <text evidence="4">Belongs to the EXORDIUM family.</text>
</comment>
<sequence length="147" mass="15561">MQACSRLACSRLSTFLVSSKCIELGVAGWSRSSASGRGSIKRAGSCIECLTLPNGDAGINSMIITVENLMATIGTKPHGNGYFREDGAAASGVCQGVYGEKAINGYPGELLIDKATIASFNAYGFDDPKFLLPFMWDPAFQECAFQA</sequence>
<comment type="subcellular location">
    <subcellularLocation>
        <location evidence="1">Secreted</location>
    </subcellularLocation>
</comment>
<dbReference type="InterPro" id="IPR006766">
    <property type="entry name" value="EXORDIUM-like"/>
</dbReference>
<proteinExistence type="inferred from homology"/>
<name>A0ABD3H2H9_9MARC</name>